<name>A0A1T4LF36_9HYPH</name>
<feature type="domain" description="HTH crp-type" evidence="5">
    <location>
        <begin position="512"/>
        <end position="586"/>
    </location>
</feature>
<reference evidence="7" key="1">
    <citation type="submission" date="2017-02" db="EMBL/GenBank/DDBJ databases">
        <authorList>
            <person name="Varghese N."/>
            <person name="Submissions S."/>
        </authorList>
    </citation>
    <scope>NUCLEOTIDE SEQUENCE [LARGE SCALE GENOMIC DNA]</scope>
    <source>
        <strain evidence="7">USBA 369</strain>
    </source>
</reference>
<dbReference type="InterPro" id="IPR036390">
    <property type="entry name" value="WH_DNA-bd_sf"/>
</dbReference>
<feature type="region of interest" description="Disordered" evidence="4">
    <location>
        <begin position="345"/>
        <end position="382"/>
    </location>
</feature>
<dbReference type="AlphaFoldDB" id="A0A1T4LF36"/>
<evidence type="ECO:0000256" key="3">
    <source>
        <dbReference type="ARBA" id="ARBA00023163"/>
    </source>
</evidence>
<evidence type="ECO:0000256" key="2">
    <source>
        <dbReference type="ARBA" id="ARBA00023125"/>
    </source>
</evidence>
<evidence type="ECO:0000256" key="4">
    <source>
        <dbReference type="SAM" id="MobiDB-lite"/>
    </source>
</evidence>
<keyword evidence="3" id="KW-0804">Transcription</keyword>
<dbReference type="STRING" id="1365950.SAMN05428963_101193"/>
<evidence type="ECO:0000256" key="1">
    <source>
        <dbReference type="ARBA" id="ARBA00023015"/>
    </source>
</evidence>
<dbReference type="SMART" id="SM00419">
    <property type="entry name" value="HTH_CRP"/>
    <property type="match status" value="1"/>
</dbReference>
<protein>
    <submittedName>
        <fullName evidence="6">GAF domain-containing protein</fullName>
    </submittedName>
</protein>
<dbReference type="InterPro" id="IPR029016">
    <property type="entry name" value="GAF-like_dom_sf"/>
</dbReference>
<evidence type="ECO:0000313" key="6">
    <source>
        <dbReference type="EMBL" id="SJZ53236.1"/>
    </source>
</evidence>
<gene>
    <name evidence="6" type="ORF">SAMN05428963_101193</name>
</gene>
<keyword evidence="1" id="KW-0805">Transcription regulation</keyword>
<evidence type="ECO:0000259" key="5">
    <source>
        <dbReference type="PROSITE" id="PS51063"/>
    </source>
</evidence>
<dbReference type="Gene3D" id="2.60.120.10">
    <property type="entry name" value="Jelly Rolls"/>
    <property type="match status" value="1"/>
</dbReference>
<dbReference type="InterPro" id="IPR003018">
    <property type="entry name" value="GAF"/>
</dbReference>
<dbReference type="GO" id="GO:0006355">
    <property type="term" value="P:regulation of DNA-templated transcription"/>
    <property type="evidence" value="ECO:0007669"/>
    <property type="project" value="InterPro"/>
</dbReference>
<dbReference type="OrthoDB" id="7263823at2"/>
<dbReference type="Pfam" id="PF01590">
    <property type="entry name" value="GAF"/>
    <property type="match status" value="1"/>
</dbReference>
<keyword evidence="7" id="KW-1185">Reference proteome</keyword>
<organism evidence="6 7">
    <name type="scientific">Consotaella salsifontis</name>
    <dbReference type="NCBI Taxonomy" id="1365950"/>
    <lineage>
        <taxon>Bacteria</taxon>
        <taxon>Pseudomonadati</taxon>
        <taxon>Pseudomonadota</taxon>
        <taxon>Alphaproteobacteria</taxon>
        <taxon>Hyphomicrobiales</taxon>
        <taxon>Aurantimonadaceae</taxon>
        <taxon>Consotaella</taxon>
    </lineage>
</organism>
<dbReference type="PROSITE" id="PS51063">
    <property type="entry name" value="HTH_CRP_2"/>
    <property type="match status" value="1"/>
</dbReference>
<dbReference type="InterPro" id="IPR000595">
    <property type="entry name" value="cNMP-bd_dom"/>
</dbReference>
<dbReference type="Proteomes" id="UP000190135">
    <property type="component" value="Unassembled WGS sequence"/>
</dbReference>
<keyword evidence="2" id="KW-0238">DNA-binding</keyword>
<dbReference type="SUPFAM" id="SSF46785">
    <property type="entry name" value="Winged helix' DNA-binding domain"/>
    <property type="match status" value="1"/>
</dbReference>
<dbReference type="EMBL" id="FUXL01000001">
    <property type="protein sequence ID" value="SJZ53236.1"/>
    <property type="molecule type" value="Genomic_DNA"/>
</dbReference>
<dbReference type="InterPro" id="IPR014710">
    <property type="entry name" value="RmlC-like_jellyroll"/>
</dbReference>
<dbReference type="CDD" id="cd00038">
    <property type="entry name" value="CAP_ED"/>
    <property type="match status" value="1"/>
</dbReference>
<dbReference type="InterPro" id="IPR036388">
    <property type="entry name" value="WH-like_DNA-bd_sf"/>
</dbReference>
<dbReference type="RefSeq" id="WP_078706498.1">
    <property type="nucleotide sequence ID" value="NZ_FUXL01000001.1"/>
</dbReference>
<dbReference type="InterPro" id="IPR018490">
    <property type="entry name" value="cNMP-bd_dom_sf"/>
</dbReference>
<dbReference type="GO" id="GO:0003677">
    <property type="term" value="F:DNA binding"/>
    <property type="evidence" value="ECO:0007669"/>
    <property type="project" value="UniProtKB-KW"/>
</dbReference>
<dbReference type="Gene3D" id="1.10.10.10">
    <property type="entry name" value="Winged helix-like DNA-binding domain superfamily/Winged helix DNA-binding domain"/>
    <property type="match status" value="1"/>
</dbReference>
<dbReference type="Gene3D" id="3.30.450.40">
    <property type="match status" value="1"/>
</dbReference>
<dbReference type="Pfam" id="PF13545">
    <property type="entry name" value="HTH_Crp_2"/>
    <property type="match status" value="1"/>
</dbReference>
<evidence type="ECO:0000313" key="7">
    <source>
        <dbReference type="Proteomes" id="UP000190135"/>
    </source>
</evidence>
<dbReference type="InterPro" id="IPR012318">
    <property type="entry name" value="HTH_CRP"/>
</dbReference>
<sequence>MTLTESLKADAQCISGCEGDGSIAERCLTCNEPSRPQGQIRHCVIANSPRGTGRDAQTLLTARRRFLSDGVIPRGISLPVLRSWRRSAARGLDPEMRPKIEHSTRHEMREALQRNETLIQAAWGEVETLCRDAEPAGGIVVLTDPNGLVLLRVGDGQFAEQASAAALHPGANWSEDSVGTSAIGVSLVEQGEISVFGAEHFLSRHSCFSCSAMPIFGPDGAVAGVLDLSTPHDVSHAYSLALVRRAVEQVERRLFERRFGKLEQMHLHSNPYLVGGPHEGLLAFDGERLIGANRNAINLLGLAWSAVGAMRFDQLFSVERESIGVASDNSMVQTTRGSTLFARMQTPPGSSHSAAPVPAARRQATDAEWSVAEEPEAREDSESRTIVDRLMPFMSSGQFSMRKLKAGRLIYGFQDLDDDEGSLMVVRSGRIRSFASFEGKELTLFTLDAGDAMILHDNTMLEVKKDAEILVVRSSVFRQLVKADPELALQIVPEIERRLGKSIRMIEEMAFHGVRYRLVRTLCETADRDGRKANRGIVIDIAPHGEDLAMQIGATRQTVSTVIAELVRGGILQRNGNTSIIIPDINRLKAELDLPK</sequence>
<dbReference type="SUPFAM" id="SSF51206">
    <property type="entry name" value="cAMP-binding domain-like"/>
    <property type="match status" value="1"/>
</dbReference>
<proteinExistence type="predicted"/>
<accession>A0A1T4LF36</accession>